<protein>
    <submittedName>
        <fullName evidence="1">Uncharacterized protein</fullName>
    </submittedName>
</protein>
<dbReference type="Proteomes" id="UP000008553">
    <property type="component" value="Unassembled WGS sequence"/>
</dbReference>
<dbReference type="EMBL" id="AABL01000451">
    <property type="protein sequence ID" value="EAA21039.1"/>
    <property type="molecule type" value="Genomic_DNA"/>
</dbReference>
<sequence>MSDELFDEVEFINKHFNFKNPNINKKLDKDDQNKVIQLLTI</sequence>
<proteinExistence type="predicted"/>
<evidence type="ECO:0000313" key="1">
    <source>
        <dbReference type="EMBL" id="EAA21039.1"/>
    </source>
</evidence>
<organism evidence="1 2">
    <name type="scientific">Plasmodium yoelii yoelii</name>
    <dbReference type="NCBI Taxonomy" id="73239"/>
    <lineage>
        <taxon>Eukaryota</taxon>
        <taxon>Sar</taxon>
        <taxon>Alveolata</taxon>
        <taxon>Apicomplexa</taxon>
        <taxon>Aconoidasida</taxon>
        <taxon>Haemosporida</taxon>
        <taxon>Plasmodiidae</taxon>
        <taxon>Plasmodium</taxon>
        <taxon>Plasmodium (Vinckeia)</taxon>
    </lineage>
</organism>
<evidence type="ECO:0000313" key="2">
    <source>
        <dbReference type="Proteomes" id="UP000008553"/>
    </source>
</evidence>
<gene>
    <name evidence="1" type="ORF">PY01679</name>
</gene>
<reference evidence="1 2" key="1">
    <citation type="journal article" date="2002" name="Nature">
        <title>Genome sequence and comparative analysis of the model rodent malaria parasite Plasmodium yoelii yoelii.</title>
        <authorList>
            <person name="Carlton J.M."/>
            <person name="Angiuoli S.V."/>
            <person name="Suh B.B."/>
            <person name="Kooij T.W."/>
            <person name="Pertea M."/>
            <person name="Silva J.C."/>
            <person name="Ermolaeva M.D."/>
            <person name="Allen J.E."/>
            <person name="Selengut J.D."/>
            <person name="Koo H.L."/>
            <person name="Peterson J.D."/>
            <person name="Pop M."/>
            <person name="Kosack D.S."/>
            <person name="Shumway M.F."/>
            <person name="Bidwell S.L."/>
            <person name="Shallom S.J."/>
            <person name="van Aken S.E."/>
            <person name="Riedmuller S.B."/>
            <person name="Feldblyum T.V."/>
            <person name="Cho J.K."/>
            <person name="Quackenbush J."/>
            <person name="Sedegah M."/>
            <person name="Shoaibi A."/>
            <person name="Cummings L.M."/>
            <person name="Florens L."/>
            <person name="Yates J.R."/>
            <person name="Raine J.D."/>
            <person name="Sinden R.E."/>
            <person name="Harris M.A."/>
            <person name="Cunningham D.A."/>
            <person name="Preiser P.R."/>
            <person name="Bergman L.W."/>
            <person name="Vaidya A.B."/>
            <person name="van Lin L.H."/>
            <person name="Janse C.J."/>
            <person name="Waters A.P."/>
            <person name="Smith H.O."/>
            <person name="White O.R."/>
            <person name="Salzberg S.L."/>
            <person name="Venter J.C."/>
            <person name="Fraser C.M."/>
            <person name="Hoffman S.L."/>
            <person name="Gardner M.J."/>
            <person name="Carucci D.J."/>
        </authorList>
    </citation>
    <scope>NUCLEOTIDE SEQUENCE [LARGE SCALE GENOMIC DNA]</scope>
    <source>
        <strain evidence="1 2">17XNL</strain>
    </source>
</reference>
<dbReference type="AlphaFoldDB" id="Q7RNY4"/>
<keyword evidence="2" id="KW-1185">Reference proteome</keyword>
<comment type="caution">
    <text evidence="1">The sequence shown here is derived from an EMBL/GenBank/DDBJ whole genome shotgun (WGS) entry which is preliminary data.</text>
</comment>
<dbReference type="InParanoid" id="Q7RNY4"/>
<name>Q7RNY4_PLAYO</name>
<feature type="non-terminal residue" evidence="1">
    <location>
        <position position="41"/>
    </location>
</feature>
<accession>Q7RNY4</accession>
<dbReference type="PaxDb" id="73239-Q7RNY4"/>